<evidence type="ECO:0000256" key="1">
    <source>
        <dbReference type="SAM" id="SignalP"/>
    </source>
</evidence>
<keyword evidence="4" id="KW-1185">Reference proteome</keyword>
<dbReference type="InterPro" id="IPR012854">
    <property type="entry name" value="Cu_amine_oxidase-like_N"/>
</dbReference>
<protein>
    <submittedName>
        <fullName evidence="3">Copper amine oxidase N-terminal domain-containing protein</fullName>
    </submittedName>
</protein>
<dbReference type="Proteomes" id="UP000783742">
    <property type="component" value="Unassembled WGS sequence"/>
</dbReference>
<name>A0ABS6FEA5_9FIRM</name>
<accession>A0ABS6FEA5</accession>
<reference evidence="3 4" key="1">
    <citation type="submission" date="2021-06" db="EMBL/GenBank/DDBJ databases">
        <authorList>
            <person name="Sun Q."/>
            <person name="Li D."/>
        </authorList>
    </citation>
    <scope>NUCLEOTIDE SEQUENCE [LARGE SCALE GENOMIC DNA]</scope>
    <source>
        <strain evidence="3 4">MSJ-1</strain>
    </source>
</reference>
<proteinExistence type="predicted"/>
<evidence type="ECO:0000313" key="3">
    <source>
        <dbReference type="EMBL" id="MBU5668510.1"/>
    </source>
</evidence>
<organism evidence="3 4">
    <name type="scientific">Peptoniphilus ovalis</name>
    <dbReference type="NCBI Taxonomy" id="2841503"/>
    <lineage>
        <taxon>Bacteria</taxon>
        <taxon>Bacillati</taxon>
        <taxon>Bacillota</taxon>
        <taxon>Tissierellia</taxon>
        <taxon>Tissierellales</taxon>
        <taxon>Peptoniphilaceae</taxon>
        <taxon>Peptoniphilus</taxon>
    </lineage>
</organism>
<comment type="caution">
    <text evidence="3">The sequence shown here is derived from an EMBL/GenBank/DDBJ whole genome shotgun (WGS) entry which is preliminary data.</text>
</comment>
<gene>
    <name evidence="3" type="ORF">KQI68_01515</name>
</gene>
<dbReference type="EMBL" id="JAHLQO010000001">
    <property type="protein sequence ID" value="MBU5668510.1"/>
    <property type="molecule type" value="Genomic_DNA"/>
</dbReference>
<dbReference type="Pfam" id="PF07833">
    <property type="entry name" value="Cu_amine_oxidN1"/>
    <property type="match status" value="1"/>
</dbReference>
<keyword evidence="1" id="KW-0732">Signal</keyword>
<sequence>MKNFKKLFAVLIFFIILSTTTFAHTFDVHVVADGKVLLMGEENGQVNFSRDVGFISSDRTFVPLRLIGESLKCDVNYDPSSKDINISDGISTNVKMNVNSKDFTVNGSKKSMDVNPILYNDRTYVPVRYIGEAFNREVKWDSANKTCHIGKGINYKNQDLSKYKKLDFSKYGFYLYVDEKYDQLIEASFESIIPGGIDFFEKSLHQKNGSGIISTVYLFNKPSTDTKDVNIYYENGKNLILMDHSSSLVSYKGNELVKYTKARDAFKDFIIVPSENHFKEFSLDKFKENKVANTKNKNVKTQGDYNIYTFGNPKVNVKVPNEIVNNLIIKNFPDRIEFYEASNHKDNNLEGWVLSVIQYNEKDFADFDVYDFVDKIYQKNGNIVTAIQGPRDVTYDFNNPKKTKLYKEMDKKLREGIIIEVAK</sequence>
<feature type="chain" id="PRO_5046386431" evidence="1">
    <location>
        <begin position="24"/>
        <end position="423"/>
    </location>
</feature>
<feature type="domain" description="Copper amine oxidase-like N-terminal" evidence="2">
    <location>
        <begin position="52"/>
        <end position="149"/>
    </location>
</feature>
<dbReference type="RefSeq" id="WP_216548287.1">
    <property type="nucleotide sequence ID" value="NZ_JAHLQO010000001.1"/>
</dbReference>
<evidence type="ECO:0000259" key="2">
    <source>
        <dbReference type="Pfam" id="PF07833"/>
    </source>
</evidence>
<feature type="signal peptide" evidence="1">
    <location>
        <begin position="1"/>
        <end position="23"/>
    </location>
</feature>
<evidence type="ECO:0000313" key="4">
    <source>
        <dbReference type="Proteomes" id="UP000783742"/>
    </source>
</evidence>